<dbReference type="SFLD" id="SFLDG01121">
    <property type="entry name" value="Diphthamide_biosynthesis"/>
    <property type="match status" value="1"/>
</dbReference>
<proteinExistence type="inferred from homology"/>
<dbReference type="Pfam" id="PF01866">
    <property type="entry name" value="Diphthamide_syn"/>
    <property type="match status" value="1"/>
</dbReference>
<dbReference type="OrthoDB" id="449241at2759"/>
<name>A0A9P0KB27_ACAOB</name>
<dbReference type="Gene3D" id="3.40.50.11860">
    <property type="entry name" value="Diphthamide synthesis DPH1/DPH2 domain 3"/>
    <property type="match status" value="1"/>
</dbReference>
<evidence type="ECO:0000256" key="3">
    <source>
        <dbReference type="ARBA" id="ARBA00006179"/>
    </source>
</evidence>
<evidence type="ECO:0000256" key="7">
    <source>
        <dbReference type="SAM" id="MobiDB-lite"/>
    </source>
</evidence>
<dbReference type="Gene3D" id="3.40.50.11840">
    <property type="entry name" value="Diphthamide synthesis DPH1/DPH2 domain 1"/>
    <property type="match status" value="1"/>
</dbReference>
<evidence type="ECO:0000256" key="5">
    <source>
        <dbReference type="ARBA" id="ARBA00023004"/>
    </source>
</evidence>
<dbReference type="InterPro" id="IPR042265">
    <property type="entry name" value="DPH1/DPH2_3"/>
</dbReference>
<evidence type="ECO:0000256" key="6">
    <source>
        <dbReference type="ARBA" id="ARBA00023014"/>
    </source>
</evidence>
<keyword evidence="5" id="KW-0408">Iron</keyword>
<dbReference type="GO" id="GO:0017183">
    <property type="term" value="P:protein histidyl modification to diphthamide"/>
    <property type="evidence" value="ECO:0007669"/>
    <property type="project" value="InterPro"/>
</dbReference>
<comment type="caution">
    <text evidence="8">The sequence shown here is derived from an EMBL/GenBank/DDBJ whole genome shotgun (WGS) entry which is preliminary data.</text>
</comment>
<reference evidence="8" key="1">
    <citation type="submission" date="2022-03" db="EMBL/GenBank/DDBJ databases">
        <authorList>
            <person name="Sayadi A."/>
        </authorList>
    </citation>
    <scope>NUCLEOTIDE SEQUENCE</scope>
</reference>
<dbReference type="GO" id="GO:0046872">
    <property type="term" value="F:metal ion binding"/>
    <property type="evidence" value="ECO:0007669"/>
    <property type="project" value="UniProtKB-KW"/>
</dbReference>
<protein>
    <recommendedName>
        <fullName evidence="10">2-(3-amino-3-carboxypropyl)histidine synthase</fullName>
    </recommendedName>
</protein>
<keyword evidence="6" id="KW-0411">Iron-sulfur</keyword>
<dbReference type="PANTHER" id="PTHR10762:SF2">
    <property type="entry name" value="2-(3-AMINO-3-CARBOXYPROPYL)HISTIDINE SYNTHASE SUBUNIT 2"/>
    <property type="match status" value="1"/>
</dbReference>
<comment type="cofactor">
    <cofactor evidence="1">
        <name>[4Fe-4S] cluster</name>
        <dbReference type="ChEBI" id="CHEBI:49883"/>
    </cofactor>
</comment>
<dbReference type="NCBIfam" id="TIGR00322">
    <property type="entry name" value="diphth2_R"/>
    <property type="match status" value="1"/>
</dbReference>
<dbReference type="InterPro" id="IPR042263">
    <property type="entry name" value="DPH1/DPH2_1"/>
</dbReference>
<feature type="compositionally biased region" description="Polar residues" evidence="7">
    <location>
        <begin position="1"/>
        <end position="11"/>
    </location>
</feature>
<dbReference type="InterPro" id="IPR016435">
    <property type="entry name" value="DPH1/DPH2"/>
</dbReference>
<evidence type="ECO:0000256" key="1">
    <source>
        <dbReference type="ARBA" id="ARBA00001966"/>
    </source>
</evidence>
<accession>A0A9P0KB27</accession>
<evidence type="ECO:0000313" key="8">
    <source>
        <dbReference type="EMBL" id="CAH1971071.1"/>
    </source>
</evidence>
<dbReference type="GO" id="GO:0051536">
    <property type="term" value="F:iron-sulfur cluster binding"/>
    <property type="evidence" value="ECO:0007669"/>
    <property type="project" value="UniProtKB-KW"/>
</dbReference>
<evidence type="ECO:0000256" key="4">
    <source>
        <dbReference type="ARBA" id="ARBA00022723"/>
    </source>
</evidence>
<sequence>MSQSSFSTNEAVSLEKTVSRDQKPMETPLEAIDSVYEIDKCAQWIKTNNFHNVCLQFPDYLLPDSSTVALRLEAKLGEKVYILGDTAYESCCIDYIAAAHINADAIIHFGPVCFSQTSATIPYLIIHEKHQLNIENLKHAIGDLKTNRLIVLVDTPYIHILDRIEALKNDSVTICSADKIEGLSSDQKFVFVGEPGRKLTNIVFALKPQEMYWFKDSLHKYVMDVRVLKRRNYLMEKIRDSRTIGIVIGTLGVKNYLNVIARMKELINLSRKKYYIISVGKPTVAKLANFPELDVYVMVTCAMNEIYDSRDFCQPIATPFDVEIALNNSLNNITFSYDYNHYIEHCKTIEGSGDSTECEPDVSLLTNRIRGADNVEDNCGSNQIMLRSDGTLALNTSYGAGFLADRTWKGLEQNLGNTEVEKATEGRRGLAQKYENENC</sequence>
<dbReference type="Proteomes" id="UP001152888">
    <property type="component" value="Unassembled WGS sequence"/>
</dbReference>
<dbReference type="AlphaFoldDB" id="A0A9P0KB27"/>
<dbReference type="FunFam" id="3.40.50.11860:FF:000001">
    <property type="entry name" value="2-(3-amino-3-carboxypropyl)histidine synthase subunit 2"/>
    <property type="match status" value="1"/>
</dbReference>
<keyword evidence="9" id="KW-1185">Reference proteome</keyword>
<organism evidence="8 9">
    <name type="scientific">Acanthoscelides obtectus</name>
    <name type="common">Bean weevil</name>
    <name type="synonym">Bruchus obtectus</name>
    <dbReference type="NCBI Taxonomy" id="200917"/>
    <lineage>
        <taxon>Eukaryota</taxon>
        <taxon>Metazoa</taxon>
        <taxon>Ecdysozoa</taxon>
        <taxon>Arthropoda</taxon>
        <taxon>Hexapoda</taxon>
        <taxon>Insecta</taxon>
        <taxon>Pterygota</taxon>
        <taxon>Neoptera</taxon>
        <taxon>Endopterygota</taxon>
        <taxon>Coleoptera</taxon>
        <taxon>Polyphaga</taxon>
        <taxon>Cucujiformia</taxon>
        <taxon>Chrysomeloidea</taxon>
        <taxon>Chrysomelidae</taxon>
        <taxon>Bruchinae</taxon>
        <taxon>Bruchini</taxon>
        <taxon>Acanthoscelides</taxon>
    </lineage>
</organism>
<dbReference type="EMBL" id="CAKOFQ010006781">
    <property type="protein sequence ID" value="CAH1971071.1"/>
    <property type="molecule type" value="Genomic_DNA"/>
</dbReference>
<dbReference type="PANTHER" id="PTHR10762">
    <property type="entry name" value="DIPHTHAMIDE BIOSYNTHESIS PROTEIN"/>
    <property type="match status" value="1"/>
</dbReference>
<evidence type="ECO:0000313" key="9">
    <source>
        <dbReference type="Proteomes" id="UP001152888"/>
    </source>
</evidence>
<keyword evidence="4" id="KW-0479">Metal-binding</keyword>
<dbReference type="SFLD" id="SFLDS00032">
    <property type="entry name" value="Radical_SAM_3-amino-3-carboxyp"/>
    <property type="match status" value="1"/>
</dbReference>
<comment type="pathway">
    <text evidence="2">Protein modification; peptidyl-diphthamide biosynthesis.</text>
</comment>
<feature type="region of interest" description="Disordered" evidence="7">
    <location>
        <begin position="1"/>
        <end position="21"/>
    </location>
</feature>
<dbReference type="GO" id="GO:0090560">
    <property type="term" value="F:2-(3-amino-3-carboxypropyl)histidine synthase activity"/>
    <property type="evidence" value="ECO:0007669"/>
    <property type="project" value="InterPro"/>
</dbReference>
<evidence type="ECO:0008006" key="10">
    <source>
        <dbReference type="Google" id="ProtNLM"/>
    </source>
</evidence>
<gene>
    <name evidence="8" type="ORF">ACAOBT_LOCUS9256</name>
</gene>
<feature type="region of interest" description="Disordered" evidence="7">
    <location>
        <begin position="419"/>
        <end position="439"/>
    </location>
</feature>
<evidence type="ECO:0000256" key="2">
    <source>
        <dbReference type="ARBA" id="ARBA00005156"/>
    </source>
</evidence>
<comment type="similarity">
    <text evidence="3">Belongs to the DPH1/DPH2 family. DPH2 subfamily.</text>
</comment>